<accession>V5DBN2</accession>
<dbReference type="VEuPathDB" id="TriTrypDB:TCDM_06870"/>
<keyword evidence="2" id="KW-0812">Transmembrane</keyword>
<dbReference type="OrthoDB" id="247552at2759"/>
<evidence type="ECO:0000313" key="4">
    <source>
        <dbReference type="Proteomes" id="UP000017861"/>
    </source>
</evidence>
<organism evidence="3 4">
    <name type="scientific">Trypanosoma cruzi Dm28c</name>
    <dbReference type="NCBI Taxonomy" id="1416333"/>
    <lineage>
        <taxon>Eukaryota</taxon>
        <taxon>Discoba</taxon>
        <taxon>Euglenozoa</taxon>
        <taxon>Kinetoplastea</taxon>
        <taxon>Metakinetoplastina</taxon>
        <taxon>Trypanosomatida</taxon>
        <taxon>Trypanosomatidae</taxon>
        <taxon>Trypanosoma</taxon>
        <taxon>Schizotrypanum</taxon>
    </lineage>
</organism>
<dbReference type="AlphaFoldDB" id="V5DBN2"/>
<sequence length="283" mass="32736">MQKLRRVCVSFFFCHLFLWVCIFFDGALICWNTARFWVFHSRPPFHSLLLLCVGGGGFSWRIMWRGPQVAPRLRTGVRLWFVACAQKRLCTSSSSSASSAEGEKGGGGSRRACNDRRDDGEEAADTTGGKRTSATAEERRRIARSWENAFFGRVHYEPGMHEKYQAALETEEEEEELMRKSNRELFPHWPEDEEAPRHEFHRLPDALKKRYIVNRLTMGERRITYAADYGGLLMMQHLNLGELMINEAERLLLECDWCNDDVAAKIEAVRDCAVRTKFQFDLD</sequence>
<name>V5DBN2_TRYCR</name>
<proteinExistence type="predicted"/>
<feature type="transmembrane region" description="Helical" evidence="2">
    <location>
        <begin position="46"/>
        <end position="64"/>
    </location>
</feature>
<keyword evidence="2" id="KW-0472">Membrane</keyword>
<keyword evidence="2" id="KW-1133">Transmembrane helix</keyword>
<comment type="caution">
    <text evidence="3">The sequence shown here is derived from an EMBL/GenBank/DDBJ whole genome shotgun (WGS) entry which is preliminary data.</text>
</comment>
<protein>
    <submittedName>
        <fullName evidence="3">Uncharacterized protein</fullName>
    </submittedName>
</protein>
<evidence type="ECO:0000313" key="3">
    <source>
        <dbReference type="EMBL" id="ESS64866.1"/>
    </source>
</evidence>
<evidence type="ECO:0000256" key="1">
    <source>
        <dbReference type="SAM" id="MobiDB-lite"/>
    </source>
</evidence>
<evidence type="ECO:0000256" key="2">
    <source>
        <dbReference type="SAM" id="Phobius"/>
    </source>
</evidence>
<gene>
    <name evidence="3" type="ORF">TCDM_06870</name>
</gene>
<reference evidence="3 4" key="1">
    <citation type="journal article" date="2014" name="Genome Announc.">
        <title>Trypanosoma cruzi Clone Dm28c Draft Genome Sequence.</title>
        <authorList>
            <person name="Grisard E.C."/>
            <person name="Teixeira S.M."/>
            <person name="de Almeida L.G."/>
            <person name="Stoco P.H."/>
            <person name="Gerber A.L."/>
            <person name="Talavera-Lopez C."/>
            <person name="Lima O.C."/>
            <person name="Andersson B."/>
            <person name="de Vasconcelos A.T."/>
        </authorList>
    </citation>
    <scope>NUCLEOTIDE SEQUENCE [LARGE SCALE GENOMIC DNA]</scope>
    <source>
        <strain evidence="3 4">Dm28c</strain>
    </source>
</reference>
<dbReference type="EMBL" id="AYLP01000077">
    <property type="protein sequence ID" value="ESS64866.1"/>
    <property type="molecule type" value="Genomic_DNA"/>
</dbReference>
<feature type="region of interest" description="Disordered" evidence="1">
    <location>
        <begin position="95"/>
        <end position="139"/>
    </location>
</feature>
<dbReference type="Proteomes" id="UP000017861">
    <property type="component" value="Unassembled WGS sequence"/>
</dbReference>
<feature type="transmembrane region" description="Helical" evidence="2">
    <location>
        <begin position="12"/>
        <end position="34"/>
    </location>
</feature>